<feature type="non-terminal residue" evidence="2">
    <location>
        <position position="1"/>
    </location>
</feature>
<sequence>VFAAALGLLAITASVFCTLAAWKKNNKPALILGYVVLIQLVTSLCALSKIAGPILHHSITFIPMISIFIALQALLLINQNCSNTSIKTTLTIMGSLASVFFYSNPLPADK</sequence>
<protein>
    <submittedName>
        <fullName evidence="2">Uncharacterized protein</fullName>
    </submittedName>
</protein>
<gene>
    <name evidence="2" type="ORF">ALP32_03516</name>
</gene>
<dbReference type="EMBL" id="RBTX01000616">
    <property type="protein sequence ID" value="RMU26191.1"/>
    <property type="molecule type" value="Genomic_DNA"/>
</dbReference>
<evidence type="ECO:0000313" key="3">
    <source>
        <dbReference type="Proteomes" id="UP000281514"/>
    </source>
</evidence>
<dbReference type="AlphaFoldDB" id="A0A3M5SXZ7"/>
<proteinExistence type="predicted"/>
<keyword evidence="1" id="KW-0472">Membrane</keyword>
<keyword evidence="1" id="KW-0812">Transmembrane</keyword>
<reference evidence="2 3" key="1">
    <citation type="submission" date="2018-08" db="EMBL/GenBank/DDBJ databases">
        <title>Recombination of ecologically and evolutionarily significant loci maintains genetic cohesion in the Pseudomonas syringae species complex.</title>
        <authorList>
            <person name="Dillon M."/>
            <person name="Thakur S."/>
            <person name="Almeida R.N.D."/>
            <person name="Weir B.S."/>
            <person name="Guttman D.S."/>
        </authorList>
    </citation>
    <scope>NUCLEOTIDE SEQUENCE [LARGE SCALE GENOMIC DNA]</scope>
    <source>
        <strain evidence="2 3">ICMP 9749</strain>
    </source>
</reference>
<accession>A0A3M5SXZ7</accession>
<dbReference type="Proteomes" id="UP000281514">
    <property type="component" value="Unassembled WGS sequence"/>
</dbReference>
<comment type="caution">
    <text evidence="2">The sequence shown here is derived from an EMBL/GenBank/DDBJ whole genome shotgun (WGS) entry which is preliminary data.</text>
</comment>
<organism evidence="2 3">
    <name type="scientific">Pseudomonas avellanae</name>
    <dbReference type="NCBI Taxonomy" id="46257"/>
    <lineage>
        <taxon>Bacteria</taxon>
        <taxon>Pseudomonadati</taxon>
        <taxon>Pseudomonadota</taxon>
        <taxon>Gammaproteobacteria</taxon>
        <taxon>Pseudomonadales</taxon>
        <taxon>Pseudomonadaceae</taxon>
        <taxon>Pseudomonas</taxon>
    </lineage>
</organism>
<feature type="transmembrane region" description="Helical" evidence="1">
    <location>
        <begin position="30"/>
        <end position="47"/>
    </location>
</feature>
<evidence type="ECO:0000313" key="2">
    <source>
        <dbReference type="EMBL" id="RMU26191.1"/>
    </source>
</evidence>
<name>A0A3M5SXZ7_9PSED</name>
<keyword evidence="1" id="KW-1133">Transmembrane helix</keyword>
<evidence type="ECO:0000256" key="1">
    <source>
        <dbReference type="SAM" id="Phobius"/>
    </source>
</evidence>
<feature type="transmembrane region" description="Helical" evidence="1">
    <location>
        <begin position="59"/>
        <end position="77"/>
    </location>
</feature>